<reference evidence="4" key="2">
    <citation type="submission" date="2015-03" db="EMBL/GenBank/DDBJ databases">
        <authorList>
            <consortium name="Pathogen Informatics"/>
        </authorList>
    </citation>
    <scope>NUCLEOTIDE SEQUENCE [LARGE SCALE GENOMIC DNA]</scope>
    <source>
        <strain evidence="4">A125KOH2</strain>
    </source>
</reference>
<dbReference type="Proteomes" id="UP000044625">
    <property type="component" value="Unassembled WGS sequence"/>
</dbReference>
<dbReference type="OrthoDB" id="6479482at2"/>
<dbReference type="EMBL" id="CQAZ01000007">
    <property type="protein sequence ID" value="CNH34230.1"/>
    <property type="molecule type" value="Genomic_DNA"/>
</dbReference>
<sequence>MSENTDYETLKAERDSALNTCTLIAEALGITGAVAGDTIAKVQQLVAESAALRAENCIQDFIISAVKDLVRESDGVTGWHRNGDVATWDEVLPELSHSETPATTQALNEIKARGVDEFTAKIARDLRMAGGGHGYHEEPYHEFADHIECKGGDFAASLRGNN</sequence>
<evidence type="ECO:0000313" key="2">
    <source>
        <dbReference type="EMBL" id="CRY69733.1"/>
    </source>
</evidence>
<organism evidence="1 4">
    <name type="scientific">Yersinia pekkanenii</name>
    <dbReference type="NCBI Taxonomy" id="1288385"/>
    <lineage>
        <taxon>Bacteria</taxon>
        <taxon>Pseudomonadati</taxon>
        <taxon>Pseudomonadota</taxon>
        <taxon>Gammaproteobacteria</taxon>
        <taxon>Enterobacterales</taxon>
        <taxon>Yersiniaceae</taxon>
        <taxon>Yersinia</taxon>
    </lineage>
</organism>
<gene>
    <name evidence="1" type="ORF">ERS008529_00985</name>
    <name evidence="2" type="ORF">ERS137968_04889</name>
</gene>
<name>A0A0T9NX33_9GAMM</name>
<dbReference type="EMBL" id="CWJL01000100">
    <property type="protein sequence ID" value="CRY69733.1"/>
    <property type="molecule type" value="Genomic_DNA"/>
</dbReference>
<dbReference type="Proteomes" id="UP000045840">
    <property type="component" value="Unassembled WGS sequence"/>
</dbReference>
<proteinExistence type="predicted"/>
<dbReference type="RefSeq" id="WP_049610689.1">
    <property type="nucleotide sequence ID" value="NZ_CAWMMU010000100.1"/>
</dbReference>
<evidence type="ECO:0000313" key="3">
    <source>
        <dbReference type="Proteomes" id="UP000044625"/>
    </source>
</evidence>
<dbReference type="AlphaFoldDB" id="A0A0T9NX33"/>
<accession>A0A0T9NX33</accession>
<reference evidence="2 3" key="3">
    <citation type="submission" date="2015-03" db="EMBL/GenBank/DDBJ databases">
        <authorList>
            <consortium name="Pathogen Informatics"/>
            <person name="Murphy D."/>
        </authorList>
    </citation>
    <scope>NUCLEOTIDE SEQUENCE [LARGE SCALE GENOMIC DNA]</scope>
    <source>
        <strain evidence="3">type strain: CIP110230</strain>
        <strain evidence="2">Type strain: CIP110230</strain>
    </source>
</reference>
<protein>
    <submittedName>
        <fullName evidence="1">Uncharacterized protein</fullName>
    </submittedName>
</protein>
<dbReference type="STRING" id="1288385.ERS137968_04889"/>
<keyword evidence="3" id="KW-1185">Reference proteome</keyword>
<reference evidence="1" key="1">
    <citation type="submission" date="2015-03" db="EMBL/GenBank/DDBJ databases">
        <authorList>
            <person name="Murphy D."/>
        </authorList>
    </citation>
    <scope>NUCLEOTIDE SEQUENCE [LARGE SCALE GENOMIC DNA]</scope>
    <source>
        <strain evidence="1">A125KOH2</strain>
    </source>
</reference>
<evidence type="ECO:0000313" key="1">
    <source>
        <dbReference type="EMBL" id="CNH34230.1"/>
    </source>
</evidence>
<evidence type="ECO:0000313" key="4">
    <source>
        <dbReference type="Proteomes" id="UP000045840"/>
    </source>
</evidence>